<evidence type="ECO:0000313" key="4">
    <source>
        <dbReference type="EMBL" id="MBC5767524.1"/>
    </source>
</evidence>
<name>A0A923S4E7_9BURK</name>
<feature type="compositionally biased region" description="Basic and acidic residues" evidence="2">
    <location>
        <begin position="46"/>
        <end position="58"/>
    </location>
</feature>
<proteinExistence type="predicted"/>
<feature type="compositionally biased region" description="Pro residues" evidence="2">
    <location>
        <begin position="1"/>
        <end position="10"/>
    </location>
</feature>
<sequence>MQSVPNPQPNPGTGKTVAPDVADLFASQGSAIPTSEDDIVLPNAREVNRAERARRQAEKAQTASRKAGEGIFKRTLDAVCKKHAGDPLKQVAAFLGQVQIPSGTGNKRTIGEMTLTHYGKVLGQSIGELYSARMPIQNLSEFGQKHMLALIRLWLKRPDTVDTIKWRVSIWRRTLTLTGKPKAIPSGRAWSEILRQNGLSGANVSRATIPDLPKGWRDLGVDPKPLIDAIRDEEPVVGAQLDMMLAFGLRVNESVQIEPADSDADVHLSVHRGTKGGKRRKVKFSDDPEKAEWQRRVLANAKALAAKHPKRRLAIRGLTLKQMKERQRYLVRKYGASKSVLGITPHGLRHQFGTDLFKDLTGMPAPVLGLLPKAAYDARVEDVRNAYLEISRQMGHERPSISSAYVSTPTHVGKLEIKRLHTWLTQLGDGAGEAFRTAGATEAWLVGSCADGLPVLDGDAMQIAVRFGDVDLTLSALAERIGELRKVIEQTVNLNVSVTCWAEAHRPVDGAEINF</sequence>
<evidence type="ECO:0000256" key="2">
    <source>
        <dbReference type="SAM" id="MobiDB-lite"/>
    </source>
</evidence>
<gene>
    <name evidence="4" type="ORF">H8R02_23875</name>
</gene>
<dbReference type="CDD" id="cd00397">
    <property type="entry name" value="DNA_BRE_C"/>
    <property type="match status" value="1"/>
</dbReference>
<comment type="caution">
    <text evidence="4">The sequence shown here is derived from an EMBL/GenBank/DDBJ whole genome shotgun (WGS) entry which is preliminary data.</text>
</comment>
<accession>A0A923S4E7</accession>
<dbReference type="InterPro" id="IPR002104">
    <property type="entry name" value="Integrase_catalytic"/>
</dbReference>
<feature type="region of interest" description="Disordered" evidence="2">
    <location>
        <begin position="1"/>
        <end position="28"/>
    </location>
</feature>
<keyword evidence="5" id="KW-1185">Reference proteome</keyword>
<dbReference type="Pfam" id="PF00589">
    <property type="entry name" value="Phage_integrase"/>
    <property type="match status" value="1"/>
</dbReference>
<evidence type="ECO:0000259" key="3">
    <source>
        <dbReference type="PROSITE" id="PS51898"/>
    </source>
</evidence>
<dbReference type="GO" id="GO:0015074">
    <property type="term" value="P:DNA integration"/>
    <property type="evidence" value="ECO:0007669"/>
    <property type="project" value="InterPro"/>
</dbReference>
<dbReference type="Gene3D" id="1.10.443.10">
    <property type="entry name" value="Intergrase catalytic core"/>
    <property type="match status" value="1"/>
</dbReference>
<dbReference type="PROSITE" id="PS51898">
    <property type="entry name" value="TYR_RECOMBINASE"/>
    <property type="match status" value="1"/>
</dbReference>
<protein>
    <submittedName>
        <fullName evidence="4">Site-specific integrase</fullName>
    </submittedName>
</protein>
<keyword evidence="1" id="KW-0233">DNA recombination</keyword>
<dbReference type="InterPro" id="IPR013762">
    <property type="entry name" value="Integrase-like_cat_sf"/>
</dbReference>
<dbReference type="InterPro" id="IPR011010">
    <property type="entry name" value="DNA_brk_join_enz"/>
</dbReference>
<dbReference type="EMBL" id="JACORU010000011">
    <property type="protein sequence ID" value="MBC5767524.1"/>
    <property type="molecule type" value="Genomic_DNA"/>
</dbReference>
<evidence type="ECO:0000256" key="1">
    <source>
        <dbReference type="ARBA" id="ARBA00023172"/>
    </source>
</evidence>
<feature type="region of interest" description="Disordered" evidence="2">
    <location>
        <begin position="43"/>
        <end position="66"/>
    </location>
</feature>
<dbReference type="GO" id="GO:0006310">
    <property type="term" value="P:DNA recombination"/>
    <property type="evidence" value="ECO:0007669"/>
    <property type="project" value="UniProtKB-KW"/>
</dbReference>
<feature type="domain" description="Tyr recombinase" evidence="3">
    <location>
        <begin position="211"/>
        <end position="400"/>
    </location>
</feature>
<evidence type="ECO:0000313" key="5">
    <source>
        <dbReference type="Proteomes" id="UP000596827"/>
    </source>
</evidence>
<dbReference type="RefSeq" id="WP_187084009.1">
    <property type="nucleotide sequence ID" value="NZ_JACORU010000011.1"/>
</dbReference>
<dbReference type="SUPFAM" id="SSF56349">
    <property type="entry name" value="DNA breaking-rejoining enzymes"/>
    <property type="match status" value="1"/>
</dbReference>
<reference evidence="4" key="1">
    <citation type="submission" date="2020-08" db="EMBL/GenBank/DDBJ databases">
        <title>Ramlibacter sp. GTP1 16S ribosomal RNA gene genome sequencing and assembly.</title>
        <authorList>
            <person name="Kang M."/>
        </authorList>
    </citation>
    <scope>NUCLEOTIDE SEQUENCE</scope>
    <source>
        <strain evidence="4">GTP1</strain>
    </source>
</reference>
<dbReference type="Proteomes" id="UP000596827">
    <property type="component" value="Unassembled WGS sequence"/>
</dbReference>
<dbReference type="GO" id="GO:0003677">
    <property type="term" value="F:DNA binding"/>
    <property type="evidence" value="ECO:0007669"/>
    <property type="project" value="InterPro"/>
</dbReference>
<dbReference type="AlphaFoldDB" id="A0A923S4E7"/>
<organism evidence="4 5">
    <name type="scientific">Ramlibacter albus</name>
    <dbReference type="NCBI Taxonomy" id="2079448"/>
    <lineage>
        <taxon>Bacteria</taxon>
        <taxon>Pseudomonadati</taxon>
        <taxon>Pseudomonadota</taxon>
        <taxon>Betaproteobacteria</taxon>
        <taxon>Burkholderiales</taxon>
        <taxon>Comamonadaceae</taxon>
        <taxon>Ramlibacter</taxon>
    </lineage>
</organism>